<accession>A0A8S5VGU6</accession>
<feature type="transmembrane region" description="Helical" evidence="1">
    <location>
        <begin position="10"/>
        <end position="27"/>
    </location>
</feature>
<organism evidence="2">
    <name type="scientific">Myoviridae sp. ctkfK18</name>
    <dbReference type="NCBI Taxonomy" id="2825165"/>
    <lineage>
        <taxon>Viruses</taxon>
        <taxon>Duplodnaviria</taxon>
        <taxon>Heunggongvirae</taxon>
        <taxon>Uroviricota</taxon>
        <taxon>Caudoviricetes</taxon>
    </lineage>
</organism>
<name>A0A8S5VGU6_9CAUD</name>
<dbReference type="EMBL" id="BK016265">
    <property type="protein sequence ID" value="DAG05896.1"/>
    <property type="molecule type" value="Genomic_DNA"/>
</dbReference>
<sequence length="51" mass="5912">MKWSKDKIKVWVLIILALVLFGLILTVYNIFPVTYMTIMGLINLAILIYVI</sequence>
<keyword evidence="1" id="KW-1133">Transmembrane helix</keyword>
<protein>
    <submittedName>
        <fullName evidence="2">Uncharacterized protein</fullName>
    </submittedName>
</protein>
<evidence type="ECO:0000256" key="1">
    <source>
        <dbReference type="SAM" id="Phobius"/>
    </source>
</evidence>
<keyword evidence="1" id="KW-0472">Membrane</keyword>
<proteinExistence type="predicted"/>
<reference evidence="2" key="1">
    <citation type="journal article" date="2021" name="Proc. Natl. Acad. Sci. U.S.A.">
        <title>A Catalog of Tens of Thousands of Viruses from Human Metagenomes Reveals Hidden Associations with Chronic Diseases.</title>
        <authorList>
            <person name="Tisza M.J."/>
            <person name="Buck C.B."/>
        </authorList>
    </citation>
    <scope>NUCLEOTIDE SEQUENCE</scope>
    <source>
        <strain evidence="2">CtkfK18</strain>
    </source>
</reference>
<keyword evidence="1" id="KW-0812">Transmembrane</keyword>
<evidence type="ECO:0000313" key="2">
    <source>
        <dbReference type="EMBL" id="DAG05896.1"/>
    </source>
</evidence>